<dbReference type="Proteomes" id="UP000092460">
    <property type="component" value="Unassembled WGS sequence"/>
</dbReference>
<reference evidence="2" key="1">
    <citation type="submission" date="2015-01" db="EMBL/GenBank/DDBJ databases">
        <authorList>
            <person name="Aksoy S."/>
            <person name="Warren W."/>
            <person name="Wilson R.K."/>
        </authorList>
    </citation>
    <scope>NUCLEOTIDE SEQUENCE [LARGE SCALE GENOMIC DNA]</scope>
    <source>
        <strain evidence="2">IAEA</strain>
    </source>
</reference>
<accession>A0A1B0B1F2</accession>
<dbReference type="VEuPathDB" id="VectorBase:GPPI015680"/>
<dbReference type="EnsemblMetazoa" id="GPPI015680-RA">
    <property type="protein sequence ID" value="GPPI015680-PA"/>
    <property type="gene ID" value="GPPI015680"/>
</dbReference>
<proteinExistence type="predicted"/>
<reference evidence="1" key="2">
    <citation type="submission" date="2020-05" db="UniProtKB">
        <authorList>
            <consortium name="EnsemblMetazoa"/>
        </authorList>
    </citation>
    <scope>IDENTIFICATION</scope>
    <source>
        <strain evidence="1">IAEA</strain>
    </source>
</reference>
<keyword evidence="2" id="KW-1185">Reference proteome</keyword>
<protein>
    <submittedName>
        <fullName evidence="1">Uncharacterized protein</fullName>
    </submittedName>
</protein>
<dbReference type="AlphaFoldDB" id="A0A1B0B1F2"/>
<name>A0A1B0B1F2_9MUSC</name>
<organism evidence="1 2">
    <name type="scientific">Glossina palpalis gambiensis</name>
    <dbReference type="NCBI Taxonomy" id="67801"/>
    <lineage>
        <taxon>Eukaryota</taxon>
        <taxon>Metazoa</taxon>
        <taxon>Ecdysozoa</taxon>
        <taxon>Arthropoda</taxon>
        <taxon>Hexapoda</taxon>
        <taxon>Insecta</taxon>
        <taxon>Pterygota</taxon>
        <taxon>Neoptera</taxon>
        <taxon>Endopterygota</taxon>
        <taxon>Diptera</taxon>
        <taxon>Brachycera</taxon>
        <taxon>Muscomorpha</taxon>
        <taxon>Hippoboscoidea</taxon>
        <taxon>Glossinidae</taxon>
        <taxon>Glossina</taxon>
    </lineage>
</organism>
<dbReference type="EMBL" id="JXJN01007117">
    <property type="status" value="NOT_ANNOTATED_CDS"/>
    <property type="molecule type" value="Genomic_DNA"/>
</dbReference>
<sequence>MRPRLANSSKEGGSSESDCITAVLAMLLPPFGMPSTFSPYKEPTFPKSTPSDKVLAVVKTAAAVLVAFDAIAFDVDGRHLQYPVVSLIDDESDDDMKAAEIVFCLFRLWSPIPSPSAKFCMMHMFNE</sequence>
<evidence type="ECO:0000313" key="2">
    <source>
        <dbReference type="Proteomes" id="UP000092460"/>
    </source>
</evidence>
<evidence type="ECO:0000313" key="1">
    <source>
        <dbReference type="EnsemblMetazoa" id="GPPI015680-PA"/>
    </source>
</evidence>